<feature type="region of interest" description="Disordered" evidence="5">
    <location>
        <begin position="425"/>
        <end position="445"/>
    </location>
</feature>
<keyword evidence="4" id="KW-0274">FAD</keyword>
<feature type="domain" description="NADH-rubredoxin oxidoreductase C-terminal" evidence="7">
    <location>
        <begin position="330"/>
        <end position="401"/>
    </location>
</feature>
<dbReference type="InterPro" id="IPR016156">
    <property type="entry name" value="FAD/NAD-linked_Rdtase_dimer_sf"/>
</dbReference>
<evidence type="ECO:0000256" key="3">
    <source>
        <dbReference type="ARBA" id="ARBA00022630"/>
    </source>
</evidence>
<dbReference type="PANTHER" id="PTHR43429">
    <property type="entry name" value="PYRIDINE NUCLEOTIDE-DISULFIDE OXIDOREDUCTASE DOMAIN-CONTAINING"/>
    <property type="match status" value="1"/>
</dbReference>
<gene>
    <name evidence="8" type="ORF">I4W93_009275</name>
</gene>
<keyword evidence="9" id="KW-1185">Reference proteome</keyword>
<dbReference type="PANTHER" id="PTHR43429:SF3">
    <property type="entry name" value="NITRITE REDUCTASE [NAD(P)H]"/>
    <property type="match status" value="1"/>
</dbReference>
<dbReference type="RefSeq" id="WP_205311205.1">
    <property type="nucleotide sequence ID" value="NZ_JAERPS020000003.1"/>
</dbReference>
<keyword evidence="3" id="KW-0285">Flavoprotein</keyword>
<reference evidence="8 9" key="1">
    <citation type="submission" date="2021-08" db="EMBL/GenBank/DDBJ databases">
        <title>Rheinheimera aquimaris sp. nov., isolated from seawater of the East Sea in Korea.</title>
        <authorList>
            <person name="Kim K.H."/>
            <person name="Wenting R."/>
            <person name="Kim K.R."/>
            <person name="Jeon C.O."/>
        </authorList>
    </citation>
    <scope>NUCLEOTIDE SEQUENCE [LARGE SCALE GENOMIC DNA]</scope>
    <source>
        <strain evidence="8 9">MA-13</strain>
    </source>
</reference>
<comment type="cofactor">
    <cofactor evidence="1">
        <name>FAD</name>
        <dbReference type="ChEBI" id="CHEBI:57692"/>
    </cofactor>
</comment>
<evidence type="ECO:0000256" key="4">
    <source>
        <dbReference type="ARBA" id="ARBA00022827"/>
    </source>
</evidence>
<organism evidence="8 9">
    <name type="scientific">Rheinheimera maricola</name>
    <dbReference type="NCBI Taxonomy" id="2793282"/>
    <lineage>
        <taxon>Bacteria</taxon>
        <taxon>Pseudomonadati</taxon>
        <taxon>Pseudomonadota</taxon>
        <taxon>Gammaproteobacteria</taxon>
        <taxon>Chromatiales</taxon>
        <taxon>Chromatiaceae</taxon>
        <taxon>Rheinheimera</taxon>
    </lineage>
</organism>
<dbReference type="InterPro" id="IPR050260">
    <property type="entry name" value="FAD-bd_OxRdtase"/>
</dbReference>
<proteinExistence type="inferred from homology"/>
<dbReference type="InterPro" id="IPR036188">
    <property type="entry name" value="FAD/NAD-bd_sf"/>
</dbReference>
<dbReference type="SUPFAM" id="SSF51905">
    <property type="entry name" value="FAD/NAD(P)-binding domain"/>
    <property type="match status" value="1"/>
</dbReference>
<dbReference type="EMBL" id="JAERPS020000003">
    <property type="protein sequence ID" value="MBZ9611786.1"/>
    <property type="molecule type" value="Genomic_DNA"/>
</dbReference>
<comment type="similarity">
    <text evidence="2">Belongs to the FAD-dependent oxidoreductase family.</text>
</comment>
<dbReference type="Gene3D" id="3.50.50.60">
    <property type="entry name" value="FAD/NAD(P)-binding domain"/>
    <property type="match status" value="2"/>
</dbReference>
<evidence type="ECO:0000259" key="6">
    <source>
        <dbReference type="Pfam" id="PF07992"/>
    </source>
</evidence>
<evidence type="ECO:0000256" key="5">
    <source>
        <dbReference type="SAM" id="MobiDB-lite"/>
    </source>
</evidence>
<dbReference type="PRINTS" id="PR00368">
    <property type="entry name" value="FADPNR"/>
</dbReference>
<dbReference type="PRINTS" id="PR00411">
    <property type="entry name" value="PNDRDTASEI"/>
</dbReference>
<dbReference type="Pfam" id="PF07992">
    <property type="entry name" value="Pyr_redox_2"/>
    <property type="match status" value="1"/>
</dbReference>
<dbReference type="Proteomes" id="UP000663814">
    <property type="component" value="Unassembled WGS sequence"/>
</dbReference>
<protein>
    <submittedName>
        <fullName evidence="8">FAD-dependent oxidoreductase</fullName>
    </submittedName>
</protein>
<name>A0ABS7X8B1_9GAMM</name>
<dbReference type="Gene3D" id="3.30.390.30">
    <property type="match status" value="1"/>
</dbReference>
<evidence type="ECO:0000256" key="1">
    <source>
        <dbReference type="ARBA" id="ARBA00001974"/>
    </source>
</evidence>
<dbReference type="Pfam" id="PF18267">
    <property type="entry name" value="Rubredoxin_C"/>
    <property type="match status" value="1"/>
</dbReference>
<accession>A0ABS7X8B1</accession>
<evidence type="ECO:0000256" key="2">
    <source>
        <dbReference type="ARBA" id="ARBA00006442"/>
    </source>
</evidence>
<evidence type="ECO:0000259" key="7">
    <source>
        <dbReference type="Pfam" id="PF18267"/>
    </source>
</evidence>
<feature type="domain" description="FAD/NAD(P)-binding" evidence="6">
    <location>
        <begin position="6"/>
        <end position="292"/>
    </location>
</feature>
<evidence type="ECO:0000313" key="9">
    <source>
        <dbReference type="Proteomes" id="UP000663814"/>
    </source>
</evidence>
<evidence type="ECO:0000313" key="8">
    <source>
        <dbReference type="EMBL" id="MBZ9611786.1"/>
    </source>
</evidence>
<dbReference type="InterPro" id="IPR041575">
    <property type="entry name" value="Rubredoxin_C"/>
</dbReference>
<sequence>MTEAELIIIGNGMACQRLLAELVQQPNRPTKIVVFGAEAKPAYNRVLLSGLLSNELPDSAAELASPAWYTKHNIELICDDAVVLIDRERKLVISRHGRYRRYQQLVLACGALPLTPAYARESAKEKANDSSGQLKPGLCHFRNWQDLATLRLAGQQLQHAVVVGGGFLGLEAAEGLRKLGMQVSLLQRGAYLLNRQLDATAATLLQQQLSARGLSILTNSEIERLNYKHGQLQSVRLTSGQQLKADIVVLALGIRPNISLAQQSGLSVKHGILVNRNLQSSDSAIYALGECIELNGETFGLVAPINTQAKQMAQTLCSKPAAYCSEQATTQLKISGIALSSCGDIASLCAKPDSFDGCTDYLNSELNEYRRLWWRGPYLVGAVLYGDTSLSQQLSQLITQQQPYHGCRSSLVLGRVEQGIAEPGMVDSAETEPAAVSQPQQQDAA</sequence>
<comment type="caution">
    <text evidence="8">The sequence shown here is derived from an EMBL/GenBank/DDBJ whole genome shotgun (WGS) entry which is preliminary data.</text>
</comment>
<dbReference type="InterPro" id="IPR023753">
    <property type="entry name" value="FAD/NAD-binding_dom"/>
</dbReference>